<feature type="compositionally biased region" description="Polar residues" evidence="6">
    <location>
        <begin position="105"/>
        <end position="116"/>
    </location>
</feature>
<dbReference type="GeneID" id="7199678"/>
<comment type="similarity">
    <text evidence="2">Belongs to the TAF6 family.</text>
</comment>
<reference evidence="9" key="2">
    <citation type="submission" date="2008-08" db="EMBL/GenBank/DDBJ databases">
        <authorList>
            <consortium name="Diatom Consortium"/>
            <person name="Grigoriev I."/>
            <person name="Grimwood J."/>
            <person name="Kuo A."/>
            <person name="Otillar R.P."/>
            <person name="Salamov A."/>
            <person name="Detter J.C."/>
            <person name="Lindquist E."/>
            <person name="Shapiro H."/>
            <person name="Lucas S."/>
            <person name="Glavina del Rio T."/>
            <person name="Pitluck S."/>
            <person name="Rokhsar D."/>
            <person name="Bowler C."/>
        </authorList>
    </citation>
    <scope>GENOME REANNOTATION</scope>
    <source>
        <strain evidence="9">CCAP 1055/1</strain>
    </source>
</reference>
<dbReference type="HOGENOM" id="CLU_548017_0_0_1"/>
<dbReference type="GO" id="GO:0046695">
    <property type="term" value="C:SLIK (SAGA-like) complex"/>
    <property type="evidence" value="ECO:0007669"/>
    <property type="project" value="InterPro"/>
</dbReference>
<dbReference type="InterPro" id="IPR046344">
    <property type="entry name" value="TAF6_C_sf"/>
</dbReference>
<dbReference type="GO" id="GO:0005669">
    <property type="term" value="C:transcription factor TFIID complex"/>
    <property type="evidence" value="ECO:0007669"/>
    <property type="project" value="InterPro"/>
</dbReference>
<feature type="domain" description="TAF6 C-terminal HEAT repeat" evidence="7">
    <location>
        <begin position="213"/>
        <end position="404"/>
    </location>
</feature>
<dbReference type="InterPro" id="IPR037796">
    <property type="entry name" value="TAF6"/>
</dbReference>
<feature type="region of interest" description="Disordered" evidence="6">
    <location>
        <begin position="100"/>
        <end position="125"/>
    </location>
</feature>
<dbReference type="Gene3D" id="1.25.40.770">
    <property type="entry name" value="TAF6, C-terminal HEAT repeat domain"/>
    <property type="match status" value="1"/>
</dbReference>
<dbReference type="PaxDb" id="2850-Phatr45009"/>
<dbReference type="OMA" id="YASHVTH"/>
<name>B7FVA0_PHATC</name>
<proteinExistence type="inferred from homology"/>
<dbReference type="InterPro" id="IPR011442">
    <property type="entry name" value="TAF6_C"/>
</dbReference>
<feature type="region of interest" description="Disordered" evidence="6">
    <location>
        <begin position="167"/>
        <end position="197"/>
    </location>
</feature>
<accession>B7FVA0</accession>
<evidence type="ECO:0000256" key="4">
    <source>
        <dbReference type="ARBA" id="ARBA00023163"/>
    </source>
</evidence>
<protein>
    <recommendedName>
        <fullName evidence="7">TAF6 C-terminal HEAT repeat domain-containing protein</fullName>
    </recommendedName>
</protein>
<evidence type="ECO:0000313" key="9">
    <source>
        <dbReference type="Proteomes" id="UP000000759"/>
    </source>
</evidence>
<dbReference type="Pfam" id="PF07571">
    <property type="entry name" value="TAF6_C"/>
    <property type="match status" value="1"/>
</dbReference>
<dbReference type="KEGG" id="pti:PHATRDRAFT_45009"/>
<dbReference type="PANTHER" id="PTHR10221">
    <property type="entry name" value="TRANSCRIPTION INITIATION FACTOR TFIID SUBUNIT 6"/>
    <property type="match status" value="1"/>
</dbReference>
<evidence type="ECO:0000256" key="2">
    <source>
        <dbReference type="ARBA" id="ARBA00007688"/>
    </source>
</evidence>
<dbReference type="CDD" id="cd08050">
    <property type="entry name" value="TAF6C"/>
    <property type="match status" value="1"/>
</dbReference>
<dbReference type="EMBL" id="CM000608">
    <property type="protein sequence ID" value="EEC49801.1"/>
    <property type="molecule type" value="Genomic_DNA"/>
</dbReference>
<dbReference type="RefSeq" id="XP_002179103.1">
    <property type="nucleotide sequence ID" value="XM_002179067.1"/>
</dbReference>
<reference evidence="8 9" key="1">
    <citation type="journal article" date="2008" name="Nature">
        <title>The Phaeodactylum genome reveals the evolutionary history of diatom genomes.</title>
        <authorList>
            <person name="Bowler C."/>
            <person name="Allen A.E."/>
            <person name="Badger J.H."/>
            <person name="Grimwood J."/>
            <person name="Jabbari K."/>
            <person name="Kuo A."/>
            <person name="Maheswari U."/>
            <person name="Martens C."/>
            <person name="Maumus F."/>
            <person name="Otillar R.P."/>
            <person name="Rayko E."/>
            <person name="Salamov A."/>
            <person name="Vandepoele K."/>
            <person name="Beszteri B."/>
            <person name="Gruber A."/>
            <person name="Heijde M."/>
            <person name="Katinka M."/>
            <person name="Mock T."/>
            <person name="Valentin K."/>
            <person name="Verret F."/>
            <person name="Berges J.A."/>
            <person name="Brownlee C."/>
            <person name="Cadoret J.P."/>
            <person name="Chiovitti A."/>
            <person name="Choi C.J."/>
            <person name="Coesel S."/>
            <person name="De Martino A."/>
            <person name="Detter J.C."/>
            <person name="Durkin C."/>
            <person name="Falciatore A."/>
            <person name="Fournet J."/>
            <person name="Haruta M."/>
            <person name="Huysman M.J."/>
            <person name="Jenkins B.D."/>
            <person name="Jiroutova K."/>
            <person name="Jorgensen R.E."/>
            <person name="Joubert Y."/>
            <person name="Kaplan A."/>
            <person name="Kroger N."/>
            <person name="Kroth P.G."/>
            <person name="La Roche J."/>
            <person name="Lindquist E."/>
            <person name="Lommer M."/>
            <person name="Martin-Jezequel V."/>
            <person name="Lopez P.J."/>
            <person name="Lucas S."/>
            <person name="Mangogna M."/>
            <person name="McGinnis K."/>
            <person name="Medlin L.K."/>
            <person name="Montsant A."/>
            <person name="Oudot-Le Secq M.P."/>
            <person name="Napoli C."/>
            <person name="Obornik M."/>
            <person name="Parker M.S."/>
            <person name="Petit J.L."/>
            <person name="Porcel B.M."/>
            <person name="Poulsen N."/>
            <person name="Robison M."/>
            <person name="Rychlewski L."/>
            <person name="Rynearson T.A."/>
            <person name="Schmutz J."/>
            <person name="Shapiro H."/>
            <person name="Siaut M."/>
            <person name="Stanley M."/>
            <person name="Sussman M.R."/>
            <person name="Taylor A.R."/>
            <person name="Vardi A."/>
            <person name="von Dassow P."/>
            <person name="Vyverman W."/>
            <person name="Willis A."/>
            <person name="Wyrwicz L.S."/>
            <person name="Rokhsar D.S."/>
            <person name="Weissenbach J."/>
            <person name="Armbrust E.V."/>
            <person name="Green B.R."/>
            <person name="Van de Peer Y."/>
            <person name="Grigoriev I.V."/>
        </authorList>
    </citation>
    <scope>NUCLEOTIDE SEQUENCE [LARGE SCALE GENOMIC DNA]</scope>
    <source>
        <strain evidence="8 9">CCAP 1055/1</strain>
    </source>
</reference>
<keyword evidence="4" id="KW-0804">Transcription</keyword>
<evidence type="ECO:0000256" key="6">
    <source>
        <dbReference type="SAM" id="MobiDB-lite"/>
    </source>
</evidence>
<dbReference type="InParanoid" id="B7FVA0"/>
<dbReference type="eggNOG" id="KOG2549">
    <property type="taxonomic scope" value="Eukaryota"/>
</dbReference>
<dbReference type="GO" id="GO:0016251">
    <property type="term" value="F:RNA polymerase II general transcription initiation factor activity"/>
    <property type="evidence" value="ECO:0007669"/>
    <property type="project" value="InterPro"/>
</dbReference>
<dbReference type="SUPFAM" id="SSF48371">
    <property type="entry name" value="ARM repeat"/>
    <property type="match status" value="1"/>
</dbReference>
<dbReference type="OrthoDB" id="361039at2759"/>
<dbReference type="GO" id="GO:0003713">
    <property type="term" value="F:transcription coactivator activity"/>
    <property type="evidence" value="ECO:0007669"/>
    <property type="project" value="TreeGrafter"/>
</dbReference>
<keyword evidence="9" id="KW-1185">Reference proteome</keyword>
<gene>
    <name evidence="8" type="ORF">PHATRDRAFT_45009</name>
</gene>
<evidence type="ECO:0000256" key="5">
    <source>
        <dbReference type="ARBA" id="ARBA00023242"/>
    </source>
</evidence>
<keyword evidence="3" id="KW-0805">Transcription regulation</keyword>
<organism evidence="8 9">
    <name type="scientific">Phaeodactylum tricornutum (strain CCAP 1055/1)</name>
    <dbReference type="NCBI Taxonomy" id="556484"/>
    <lineage>
        <taxon>Eukaryota</taxon>
        <taxon>Sar</taxon>
        <taxon>Stramenopiles</taxon>
        <taxon>Ochrophyta</taxon>
        <taxon>Bacillariophyta</taxon>
        <taxon>Bacillariophyceae</taxon>
        <taxon>Bacillariophycidae</taxon>
        <taxon>Naviculales</taxon>
        <taxon>Phaeodactylaceae</taxon>
        <taxon>Phaeodactylum</taxon>
    </lineage>
</organism>
<evidence type="ECO:0000313" key="8">
    <source>
        <dbReference type="EMBL" id="EEC49801.1"/>
    </source>
</evidence>
<dbReference type="AlphaFoldDB" id="B7FVA0"/>
<dbReference type="STRING" id="556484.B7FVA0"/>
<evidence type="ECO:0000256" key="3">
    <source>
        <dbReference type="ARBA" id="ARBA00023015"/>
    </source>
</evidence>
<keyword evidence="5" id="KW-0539">Nucleus</keyword>
<evidence type="ECO:0000256" key="1">
    <source>
        <dbReference type="ARBA" id="ARBA00004123"/>
    </source>
</evidence>
<sequence>MQTTARHTLVTLVEDHLTVLIADAVTVGRHAKRARTVTNSNSNNNTTNGTPLDEVAAVSKGTSSSTGGGVTVRRRLHAADINLALQMRQSEKLYATALVPPDTVHPSSMSTTTTTDNPDHSLPASHRPVNLADFLRHAQLPFQQPAEVALHVSWLAVDGIAPEPHPHGVVGAWTDRHTPSPHPLAMPHENNNHHNPYQSTAPQAWLVQQLQAAMLSEELQLYFTRVTYALDNTTNTHSPTSARAQDRLLDRLAVDAHLQELVPFFARYVTQTLYASHVTHQRAAVRLVQAMLHNPTLHLELYLHELVPALLTAIVADHRDRTNQRTSVAVTATPHWRLRVEASVALRTVCRQFGPEYPTLQARVLRTLCQALGPDRSRPAVFGGLTAVTLFGPLAIQAFVLPMLPHAWNAWEEEAQSSATEEVQWETRQCQQAALGALGTWLRSYAPTAPQTLTAGPAEQVAATDVAHPLLADTWGDALVPLQGYGPDVPTDYTLCVL</sequence>
<dbReference type="PANTHER" id="PTHR10221:SF9">
    <property type="entry name" value="TRANSCRIPTION INITIATION FACTOR TFIID SUBUNIT 6"/>
    <property type="match status" value="1"/>
</dbReference>
<dbReference type="GO" id="GO:0000124">
    <property type="term" value="C:SAGA complex"/>
    <property type="evidence" value="ECO:0007669"/>
    <property type="project" value="InterPro"/>
</dbReference>
<dbReference type="Proteomes" id="UP000000759">
    <property type="component" value="Chromosome 5"/>
</dbReference>
<evidence type="ECO:0000259" key="7">
    <source>
        <dbReference type="Pfam" id="PF07571"/>
    </source>
</evidence>
<dbReference type="InterPro" id="IPR016024">
    <property type="entry name" value="ARM-type_fold"/>
</dbReference>
<dbReference type="GO" id="GO:0051123">
    <property type="term" value="P:RNA polymerase II preinitiation complex assembly"/>
    <property type="evidence" value="ECO:0007669"/>
    <property type="project" value="TreeGrafter"/>
</dbReference>
<comment type="subcellular location">
    <subcellularLocation>
        <location evidence="1">Nucleus</location>
    </subcellularLocation>
</comment>